<evidence type="ECO:0000256" key="1">
    <source>
        <dbReference type="SAM" id="Phobius"/>
    </source>
</evidence>
<keyword evidence="1" id="KW-0812">Transmembrane</keyword>
<organism evidence="2 3">
    <name type="scientific">candidate division KD3-62 bacterium DG_56</name>
    <dbReference type="NCBI Taxonomy" id="1704032"/>
    <lineage>
        <taxon>Bacteria</taxon>
        <taxon>candidate division KD3-62</taxon>
    </lineage>
</organism>
<dbReference type="AlphaFoldDB" id="A0A0S7XN57"/>
<comment type="caution">
    <text evidence="2">The sequence shown here is derived from an EMBL/GenBank/DDBJ whole genome shotgun (WGS) entry which is preliminary data.</text>
</comment>
<dbReference type="Proteomes" id="UP000052020">
    <property type="component" value="Unassembled WGS sequence"/>
</dbReference>
<feature type="transmembrane region" description="Helical" evidence="1">
    <location>
        <begin position="233"/>
        <end position="255"/>
    </location>
</feature>
<dbReference type="GO" id="GO:0005886">
    <property type="term" value="C:plasma membrane"/>
    <property type="evidence" value="ECO:0007669"/>
    <property type="project" value="UniProtKB-SubCell"/>
</dbReference>
<feature type="transmembrane region" description="Helical" evidence="1">
    <location>
        <begin position="66"/>
        <end position="87"/>
    </location>
</feature>
<dbReference type="PANTHER" id="PTHR43471">
    <property type="entry name" value="ABC TRANSPORTER PERMEASE"/>
    <property type="match status" value="1"/>
</dbReference>
<feature type="transmembrane region" description="Helical" evidence="1">
    <location>
        <begin position="12"/>
        <end position="35"/>
    </location>
</feature>
<sequence length="361" mass="38732">MSPPPVPTWGNFVIWQWFGWGVALVVVMAAVAIISHRGIRRDLVRSAAVTLSIARVTVAETLRKKVLYGIVVFAVGSVLAATFFSSYEPGEQDVVVKDIGLTLISMFAGLVVIITAMFLIPEEVERRTIYPLLAKPVRRSEFVVGKFLGVAAPVAISMGAMLLVLQVAMLAIKFPAQQSWIVMPAMVAVGVVFIGMLMGKSLGVTGPVAISLGALVILAISALAIVFNAWSWLIVMAVGLLFFAMMVLAGVVILISTRVSTILAAVIGVLIFALGFNMERLYHLADPQHSGGHVFNTISLSVLAAVLPNLSMFDLRVQAASPPPYYWDQLWALFGNGVLYAVGYLAVLLIAASLSFSTREV</sequence>
<feature type="transmembrane region" description="Helical" evidence="1">
    <location>
        <begin position="178"/>
        <end position="197"/>
    </location>
</feature>
<evidence type="ECO:0008006" key="4">
    <source>
        <dbReference type="Google" id="ProtNLM"/>
    </source>
</evidence>
<feature type="transmembrane region" description="Helical" evidence="1">
    <location>
        <begin position="262"/>
        <end position="278"/>
    </location>
</feature>
<evidence type="ECO:0000313" key="3">
    <source>
        <dbReference type="Proteomes" id="UP000052020"/>
    </source>
</evidence>
<proteinExistence type="predicted"/>
<evidence type="ECO:0000313" key="2">
    <source>
        <dbReference type="EMBL" id="KPJ63780.1"/>
    </source>
</evidence>
<dbReference type="Pfam" id="PF12679">
    <property type="entry name" value="ABC2_membrane_2"/>
    <property type="match status" value="1"/>
</dbReference>
<dbReference type="EMBL" id="LIZY01000063">
    <property type="protein sequence ID" value="KPJ63780.1"/>
    <property type="molecule type" value="Genomic_DNA"/>
</dbReference>
<protein>
    <recommendedName>
        <fullName evidence="4">ABC transporter permease</fullName>
    </recommendedName>
</protein>
<reference evidence="2 3" key="1">
    <citation type="journal article" date="2015" name="Microbiome">
        <title>Genomic resolution of linkages in carbon, nitrogen, and sulfur cycling among widespread estuary sediment bacteria.</title>
        <authorList>
            <person name="Baker B.J."/>
            <person name="Lazar C.S."/>
            <person name="Teske A.P."/>
            <person name="Dick G.J."/>
        </authorList>
    </citation>
    <scope>NUCLEOTIDE SEQUENCE [LARGE SCALE GENOMIC DNA]</scope>
    <source>
        <strain evidence="2">DG_56</strain>
    </source>
</reference>
<accession>A0A0S7XN57</accession>
<keyword evidence="1" id="KW-0472">Membrane</keyword>
<dbReference type="GO" id="GO:0140359">
    <property type="term" value="F:ABC-type transporter activity"/>
    <property type="evidence" value="ECO:0007669"/>
    <property type="project" value="InterPro"/>
</dbReference>
<name>A0A0S7XN57_9BACT</name>
<feature type="transmembrane region" description="Helical" evidence="1">
    <location>
        <begin position="330"/>
        <end position="356"/>
    </location>
</feature>
<dbReference type="PANTHER" id="PTHR43471:SF10">
    <property type="entry name" value="SLL1107 PROTEIN"/>
    <property type="match status" value="1"/>
</dbReference>
<feature type="transmembrane region" description="Helical" evidence="1">
    <location>
        <begin position="290"/>
        <end position="310"/>
    </location>
</feature>
<gene>
    <name evidence="2" type="ORF">AMK68_03190</name>
</gene>
<feature type="transmembrane region" description="Helical" evidence="1">
    <location>
        <begin position="99"/>
        <end position="120"/>
    </location>
</feature>
<feature type="transmembrane region" description="Helical" evidence="1">
    <location>
        <begin position="209"/>
        <end position="227"/>
    </location>
</feature>
<feature type="transmembrane region" description="Helical" evidence="1">
    <location>
        <begin position="147"/>
        <end position="172"/>
    </location>
</feature>
<keyword evidence="1" id="KW-1133">Transmembrane helix</keyword>